<dbReference type="EMBL" id="AM920439">
    <property type="protein sequence ID" value="CAP87177.1"/>
    <property type="molecule type" value="Genomic_DNA"/>
</dbReference>
<accession>B6HX41</accession>
<gene>
    <name evidence="2" type="ORF">Pc24g02690</name>
    <name evidence="2" type="ORF">PCH_Pc24g02690</name>
</gene>
<dbReference type="AlphaFoldDB" id="B6HX41"/>
<keyword evidence="3" id="KW-1185">Reference proteome</keyword>
<evidence type="ECO:0000256" key="1">
    <source>
        <dbReference type="SAM" id="MobiDB-lite"/>
    </source>
</evidence>
<evidence type="ECO:0000313" key="2">
    <source>
        <dbReference type="EMBL" id="CAP87177.1"/>
    </source>
</evidence>
<dbReference type="OrthoDB" id="4365268at2759"/>
<organism evidence="2 3">
    <name type="scientific">Penicillium rubens (strain ATCC 28089 / DSM 1075 / NRRL 1951 / Wisconsin 54-1255)</name>
    <name type="common">Penicillium chrysogenum</name>
    <dbReference type="NCBI Taxonomy" id="500485"/>
    <lineage>
        <taxon>Eukaryota</taxon>
        <taxon>Fungi</taxon>
        <taxon>Dikarya</taxon>
        <taxon>Ascomycota</taxon>
        <taxon>Pezizomycotina</taxon>
        <taxon>Eurotiomycetes</taxon>
        <taxon>Eurotiomycetidae</taxon>
        <taxon>Eurotiales</taxon>
        <taxon>Aspergillaceae</taxon>
        <taxon>Penicillium</taxon>
        <taxon>Penicillium chrysogenum species complex</taxon>
    </lineage>
</organism>
<dbReference type="VEuPathDB" id="FungiDB:PCH_Pc24g02690"/>
<reference evidence="2 3" key="1">
    <citation type="journal article" date="2008" name="Nat. Biotechnol.">
        <title>Genome sequencing and analysis of the filamentous fungus Penicillium chrysogenum.</title>
        <authorList>
            <person name="van den Berg M.A."/>
            <person name="Albang R."/>
            <person name="Albermann K."/>
            <person name="Badger J.H."/>
            <person name="Daran J.-M."/>
            <person name="Driessen A.J.M."/>
            <person name="Garcia-Estrada C."/>
            <person name="Fedorova N.D."/>
            <person name="Harris D.M."/>
            <person name="Heijne W.H.M."/>
            <person name="Joardar V.S."/>
            <person name="Kiel J.A.K.W."/>
            <person name="Kovalchuk A."/>
            <person name="Martin J.F."/>
            <person name="Nierman W.C."/>
            <person name="Nijland J.G."/>
            <person name="Pronk J.T."/>
            <person name="Roubos J.A."/>
            <person name="van der Klei I.J."/>
            <person name="van Peij N.N.M.E."/>
            <person name="Veenhuis M."/>
            <person name="von Doehren H."/>
            <person name="Wagner C."/>
            <person name="Wortman J.R."/>
            <person name="Bovenberg R.A.L."/>
        </authorList>
    </citation>
    <scope>NUCLEOTIDE SEQUENCE [LARGE SCALE GENOMIC DNA]</scope>
    <source>
        <strain evidence="3">ATCC 28089 / DSM 1075 / NRRL 1951 / Wisconsin 54-1255</strain>
    </source>
</reference>
<dbReference type="HOGENOM" id="CLU_566318_0_0_1"/>
<sequence>MIGEVYEPLAIRIARSYPVTTVQFIITDGFVTCLWLSQVARCVQRGFSEATAGDCDDLDTTSCQYRMNGDCIDEGNSNLSSRSKQKFCDLYELISHNKSSKWGRPRGPVTQVEFEARKCIVCSGSPIPMRSHALSPDMTIGGIDDEPISCADASTRYISQIPMAYATVRLSAFEDRERIALPNWITVQWVAPRCYRMASGGLSSLIIRQAPRNADVSSCLMAGEPTFAVGHVVSPKPRARSYELRRQGRLYRGTAEPTKKPKIPSDTVPSDPTPHCSGVRRIRTSGNEPSGNIRSCIKSPLNRCLSHPAAFSQQQSMLDRMNPGTTPQKATIGGLSAVVGIDTWETAGDINCSYQRGDYLQCCGDSQIRVGLSDLQSPTEAMTSNKAESIALRYLVEPTSGIRAAPHQMPLHLKTSVLRLGVLIDLDTAHKAHGFAMSYFHLPMGGHSVGWPMGRLLTSPSRTHLLYNVLATYRSHNTTYSD</sequence>
<evidence type="ECO:0000313" key="3">
    <source>
        <dbReference type="Proteomes" id="UP000000724"/>
    </source>
</evidence>
<dbReference type="Proteomes" id="UP000000724">
    <property type="component" value="Contig Pc00c24"/>
</dbReference>
<protein>
    <submittedName>
        <fullName evidence="2">Uncharacterized protein</fullName>
    </submittedName>
</protein>
<name>B6HX41_PENRW</name>
<proteinExistence type="predicted"/>
<feature type="region of interest" description="Disordered" evidence="1">
    <location>
        <begin position="252"/>
        <end position="292"/>
    </location>
</feature>